<evidence type="ECO:0000256" key="6">
    <source>
        <dbReference type="ARBA" id="ARBA00023242"/>
    </source>
</evidence>
<dbReference type="VEuPathDB" id="FungiDB:ASPWEDRAFT_55445"/>
<dbReference type="SMART" id="SM00906">
    <property type="entry name" value="Fungal_trans"/>
    <property type="match status" value="1"/>
</dbReference>
<dbReference type="GeneID" id="63754059"/>
<dbReference type="GO" id="GO:0004497">
    <property type="term" value="F:monooxygenase activity"/>
    <property type="evidence" value="ECO:0007669"/>
    <property type="project" value="UniProtKB-KW"/>
</dbReference>
<evidence type="ECO:0000256" key="3">
    <source>
        <dbReference type="ARBA" id="ARBA00022827"/>
    </source>
</evidence>
<dbReference type="Pfam" id="PF01494">
    <property type="entry name" value="FAD_binding_3"/>
    <property type="match status" value="1"/>
</dbReference>
<dbReference type="OrthoDB" id="9993796at2759"/>
<dbReference type="AlphaFoldDB" id="A0A1L9R4T2"/>
<dbReference type="CDD" id="cd12148">
    <property type="entry name" value="fungal_TF_MHR"/>
    <property type="match status" value="1"/>
</dbReference>
<dbReference type="PANTHER" id="PTHR13789">
    <property type="entry name" value="MONOOXYGENASE"/>
    <property type="match status" value="1"/>
</dbReference>
<sequence length="903" mass="100544">MPLNIIVVGAGLGGLGAAIALNRQGHNVTVIEKSGFLNEVGAAIHVAPNATRILKGWGCNLDWLQPVHCEKLQVWDANGKLLWTPIITKEQRKALNVNDEWVLTHRVDLHNALRTTAAQVIDGRKIDIRLSLRVLSVDAEKGEVMLEDGTKYVTDLVVGADGVHSHSVHAIMGEDRGIVNTGQSCFRFLVPIQKMHNNPLTSSLLERIGLNGVHVFSTQDRRLVVYPCRQGQLLNCAGIYPPSSVEETGMDASWHNAGSVSQLVNTFRGFDEDLLELCRMAEDVKLWSLASRDPAPTFVKGKLALIGDAAHPMLPHQGQGAAQAFEDAAALAGVLTANTTPEQLPQRLDMYNKLRYSHSVTVMMMSRTNDERRAEMMDELRRSRLAMRAINGRARPRKRGRNPVRRVGLVERIRRMDERKEDAVGNLQTGVPNLLPEGLQWIKSRTGLLLPFPTSQHAPWEKPHPSTLGRREPAPKLPTKSMLKRFLDVHMPSPLHRIFPVVDSQLFSQTIEAAYSHSNWPQTQNQSAQACILTFMALVSSLNHLDPSYNDTQLPSIPRDAYIAHASAVLLAIIQEPPNLDALQTAISLALISILAGEVQTAIHYTSIASRLLIACGAHTASDDMDCNSSVSSTVRKHLRNLFWFCYTLDKDLAIRTGQPHCLRDEDCNLDIPPMYKENLHLCLDYSPTTAGTNIGGPIFPCDLRLSKIKSQTFAALYSHKALHKSDVDLLRSIRELDEELERWRISLPEHLRPQLSFAPRHSKPKNTYIVLTYMNYYCCVNLIHLAGGRCSAWRSTAPQLMGMLDGLHSSLSLSLEASRSLLLFLDDSEALITIFCNLLQNLHADGARHDLHLLALAETTIARLFLRRDSVFDRVSDLQPVTEFISGLREYAQRAIGEQSCI</sequence>
<comment type="similarity">
    <text evidence="1">Belongs to the paxM FAD-dependent monooxygenase family.</text>
</comment>
<dbReference type="EMBL" id="KV878218">
    <property type="protein sequence ID" value="OJJ29931.1"/>
    <property type="molecule type" value="Genomic_DNA"/>
</dbReference>
<dbReference type="Gene3D" id="3.50.50.60">
    <property type="entry name" value="FAD/NAD(P)-binding domain"/>
    <property type="match status" value="1"/>
</dbReference>
<feature type="compositionally biased region" description="Basic and acidic residues" evidence="7">
    <location>
        <begin position="459"/>
        <end position="474"/>
    </location>
</feature>
<evidence type="ECO:0000256" key="1">
    <source>
        <dbReference type="ARBA" id="ARBA00007992"/>
    </source>
</evidence>
<dbReference type="Proteomes" id="UP000184383">
    <property type="component" value="Unassembled WGS sequence"/>
</dbReference>
<dbReference type="InterPro" id="IPR036188">
    <property type="entry name" value="FAD/NAD-bd_sf"/>
</dbReference>
<evidence type="ECO:0000256" key="5">
    <source>
        <dbReference type="ARBA" id="ARBA00023033"/>
    </source>
</evidence>
<keyword evidence="2" id="KW-0285">Flavoprotein</keyword>
<evidence type="ECO:0000256" key="7">
    <source>
        <dbReference type="SAM" id="MobiDB-lite"/>
    </source>
</evidence>
<dbReference type="InterPro" id="IPR050493">
    <property type="entry name" value="FAD-dep_Monooxygenase_BioMet"/>
</dbReference>
<dbReference type="GO" id="GO:0008270">
    <property type="term" value="F:zinc ion binding"/>
    <property type="evidence" value="ECO:0007669"/>
    <property type="project" value="InterPro"/>
</dbReference>
<dbReference type="GO" id="GO:0071949">
    <property type="term" value="F:FAD binding"/>
    <property type="evidence" value="ECO:0007669"/>
    <property type="project" value="InterPro"/>
</dbReference>
<evidence type="ECO:0000256" key="4">
    <source>
        <dbReference type="ARBA" id="ARBA00023002"/>
    </source>
</evidence>
<dbReference type="PANTHER" id="PTHR13789:SF215">
    <property type="entry name" value="FAD-BINDING DOMAIN-CONTAINING PROTEIN-RELATED"/>
    <property type="match status" value="1"/>
</dbReference>
<dbReference type="SUPFAM" id="SSF54373">
    <property type="entry name" value="FAD-linked reductases, C-terminal domain"/>
    <property type="match status" value="1"/>
</dbReference>
<name>A0A1L9R4T2_ASPWE</name>
<evidence type="ECO:0000313" key="9">
    <source>
        <dbReference type="EMBL" id="OJJ29931.1"/>
    </source>
</evidence>
<keyword evidence="10" id="KW-1185">Reference proteome</keyword>
<dbReference type="RefSeq" id="XP_040683608.1">
    <property type="nucleotide sequence ID" value="XM_040838211.1"/>
</dbReference>
<evidence type="ECO:0000256" key="2">
    <source>
        <dbReference type="ARBA" id="ARBA00022630"/>
    </source>
</evidence>
<dbReference type="STRING" id="1073089.A0A1L9R4T2"/>
<dbReference type="Gene3D" id="3.30.9.30">
    <property type="match status" value="1"/>
</dbReference>
<organism evidence="9 10">
    <name type="scientific">Aspergillus wentii DTO 134E9</name>
    <dbReference type="NCBI Taxonomy" id="1073089"/>
    <lineage>
        <taxon>Eukaryota</taxon>
        <taxon>Fungi</taxon>
        <taxon>Dikarya</taxon>
        <taxon>Ascomycota</taxon>
        <taxon>Pezizomycotina</taxon>
        <taxon>Eurotiomycetes</taxon>
        <taxon>Eurotiomycetidae</taxon>
        <taxon>Eurotiales</taxon>
        <taxon>Aspergillaceae</taxon>
        <taxon>Aspergillus</taxon>
        <taxon>Aspergillus subgen. Cremei</taxon>
    </lineage>
</organism>
<dbReference type="SUPFAM" id="SSF51905">
    <property type="entry name" value="FAD/NAD(P)-binding domain"/>
    <property type="match status" value="1"/>
</dbReference>
<proteinExistence type="inferred from homology"/>
<dbReference type="GO" id="GO:0006351">
    <property type="term" value="P:DNA-templated transcription"/>
    <property type="evidence" value="ECO:0007669"/>
    <property type="project" value="InterPro"/>
</dbReference>
<evidence type="ECO:0000259" key="8">
    <source>
        <dbReference type="SMART" id="SM00906"/>
    </source>
</evidence>
<keyword evidence="4" id="KW-0560">Oxidoreductase</keyword>
<keyword evidence="6" id="KW-0539">Nucleus</keyword>
<evidence type="ECO:0000313" key="10">
    <source>
        <dbReference type="Proteomes" id="UP000184383"/>
    </source>
</evidence>
<dbReference type="InterPro" id="IPR007219">
    <property type="entry name" value="XnlR_reg_dom"/>
</dbReference>
<dbReference type="InterPro" id="IPR002938">
    <property type="entry name" value="FAD-bd"/>
</dbReference>
<dbReference type="PRINTS" id="PR00420">
    <property type="entry name" value="RNGMNOXGNASE"/>
</dbReference>
<feature type="domain" description="Xylanolytic transcriptional activator regulatory" evidence="8">
    <location>
        <begin position="602"/>
        <end position="679"/>
    </location>
</feature>
<protein>
    <recommendedName>
        <fullName evidence="8">Xylanolytic transcriptional activator regulatory domain-containing protein</fullName>
    </recommendedName>
</protein>
<keyword evidence="5" id="KW-0503">Monooxygenase</keyword>
<keyword evidence="3" id="KW-0274">FAD</keyword>
<dbReference type="GO" id="GO:0003677">
    <property type="term" value="F:DNA binding"/>
    <property type="evidence" value="ECO:0007669"/>
    <property type="project" value="InterPro"/>
</dbReference>
<gene>
    <name evidence="9" type="ORF">ASPWEDRAFT_55445</name>
</gene>
<feature type="region of interest" description="Disordered" evidence="7">
    <location>
        <begin position="456"/>
        <end position="476"/>
    </location>
</feature>
<accession>A0A1L9R4T2</accession>
<dbReference type="Pfam" id="PF04082">
    <property type="entry name" value="Fungal_trans"/>
    <property type="match status" value="1"/>
</dbReference>
<reference evidence="10" key="1">
    <citation type="journal article" date="2017" name="Genome Biol.">
        <title>Comparative genomics reveals high biological diversity and specific adaptations in the industrially and medically important fungal genus Aspergillus.</title>
        <authorList>
            <person name="de Vries R.P."/>
            <person name="Riley R."/>
            <person name="Wiebenga A."/>
            <person name="Aguilar-Osorio G."/>
            <person name="Amillis S."/>
            <person name="Uchima C.A."/>
            <person name="Anderluh G."/>
            <person name="Asadollahi M."/>
            <person name="Askin M."/>
            <person name="Barry K."/>
            <person name="Battaglia E."/>
            <person name="Bayram O."/>
            <person name="Benocci T."/>
            <person name="Braus-Stromeyer S.A."/>
            <person name="Caldana C."/>
            <person name="Canovas D."/>
            <person name="Cerqueira G.C."/>
            <person name="Chen F."/>
            <person name="Chen W."/>
            <person name="Choi C."/>
            <person name="Clum A."/>
            <person name="Dos Santos R.A."/>
            <person name="Damasio A.R."/>
            <person name="Diallinas G."/>
            <person name="Emri T."/>
            <person name="Fekete E."/>
            <person name="Flipphi M."/>
            <person name="Freyberg S."/>
            <person name="Gallo A."/>
            <person name="Gournas C."/>
            <person name="Habgood R."/>
            <person name="Hainaut M."/>
            <person name="Harispe M.L."/>
            <person name="Henrissat B."/>
            <person name="Hilden K.S."/>
            <person name="Hope R."/>
            <person name="Hossain A."/>
            <person name="Karabika E."/>
            <person name="Karaffa L."/>
            <person name="Karanyi Z."/>
            <person name="Krasevec N."/>
            <person name="Kuo A."/>
            <person name="Kusch H."/>
            <person name="LaButti K."/>
            <person name="Lagendijk E.L."/>
            <person name="Lapidus A."/>
            <person name="Levasseur A."/>
            <person name="Lindquist E."/>
            <person name="Lipzen A."/>
            <person name="Logrieco A.F."/>
            <person name="MacCabe A."/>
            <person name="Maekelae M.R."/>
            <person name="Malavazi I."/>
            <person name="Melin P."/>
            <person name="Meyer V."/>
            <person name="Mielnichuk N."/>
            <person name="Miskei M."/>
            <person name="Molnar A.P."/>
            <person name="Mule G."/>
            <person name="Ngan C.Y."/>
            <person name="Orejas M."/>
            <person name="Orosz E."/>
            <person name="Ouedraogo J.P."/>
            <person name="Overkamp K.M."/>
            <person name="Park H.-S."/>
            <person name="Perrone G."/>
            <person name="Piumi F."/>
            <person name="Punt P.J."/>
            <person name="Ram A.F."/>
            <person name="Ramon A."/>
            <person name="Rauscher S."/>
            <person name="Record E."/>
            <person name="Riano-Pachon D.M."/>
            <person name="Robert V."/>
            <person name="Roehrig J."/>
            <person name="Ruller R."/>
            <person name="Salamov A."/>
            <person name="Salih N.S."/>
            <person name="Samson R.A."/>
            <person name="Sandor E."/>
            <person name="Sanguinetti M."/>
            <person name="Schuetze T."/>
            <person name="Sepcic K."/>
            <person name="Shelest E."/>
            <person name="Sherlock G."/>
            <person name="Sophianopoulou V."/>
            <person name="Squina F.M."/>
            <person name="Sun H."/>
            <person name="Susca A."/>
            <person name="Todd R.B."/>
            <person name="Tsang A."/>
            <person name="Unkles S.E."/>
            <person name="van de Wiele N."/>
            <person name="van Rossen-Uffink D."/>
            <person name="Oliveira J.V."/>
            <person name="Vesth T.C."/>
            <person name="Visser J."/>
            <person name="Yu J.-H."/>
            <person name="Zhou M."/>
            <person name="Andersen M.R."/>
            <person name="Archer D.B."/>
            <person name="Baker S.E."/>
            <person name="Benoit I."/>
            <person name="Brakhage A.A."/>
            <person name="Braus G.H."/>
            <person name="Fischer R."/>
            <person name="Frisvad J.C."/>
            <person name="Goldman G.H."/>
            <person name="Houbraken J."/>
            <person name="Oakley B."/>
            <person name="Pocsi I."/>
            <person name="Scazzocchio C."/>
            <person name="Seiboth B."/>
            <person name="vanKuyk P.A."/>
            <person name="Wortman J."/>
            <person name="Dyer P.S."/>
            <person name="Grigoriev I.V."/>
        </authorList>
    </citation>
    <scope>NUCLEOTIDE SEQUENCE [LARGE SCALE GENOMIC DNA]</scope>
    <source>
        <strain evidence="10">DTO 134E9</strain>
    </source>
</reference>